<proteinExistence type="predicted"/>
<accession>A0A8S5MUY2</accession>
<sequence length="54" mass="6546">MLRQKNRMLPQCCGNVAENVAVTNLVFIYVYSTYIYKTQHLYIYIVKIYKFKYV</sequence>
<name>A0A8S5MUY2_9CAUD</name>
<protein>
    <submittedName>
        <fullName evidence="1">Uncharacterized protein</fullName>
    </submittedName>
</protein>
<reference evidence="1" key="1">
    <citation type="journal article" date="2021" name="Proc. Natl. Acad. Sci. U.S.A.">
        <title>A Catalog of Tens of Thousands of Viruses from Human Metagenomes Reveals Hidden Associations with Chronic Diseases.</title>
        <authorList>
            <person name="Tisza M.J."/>
            <person name="Buck C.B."/>
        </authorList>
    </citation>
    <scope>NUCLEOTIDE SEQUENCE</scope>
    <source>
        <strain evidence="1">Ctv1i11</strain>
    </source>
</reference>
<organism evidence="1">
    <name type="scientific">Myoviridae sp. ctv1i11</name>
    <dbReference type="NCBI Taxonomy" id="2826709"/>
    <lineage>
        <taxon>Viruses</taxon>
        <taxon>Duplodnaviria</taxon>
        <taxon>Heunggongvirae</taxon>
        <taxon>Uroviricota</taxon>
        <taxon>Caudoviricetes</taxon>
    </lineage>
</organism>
<dbReference type="EMBL" id="BK014992">
    <property type="protein sequence ID" value="DAD86012.1"/>
    <property type="molecule type" value="Genomic_DNA"/>
</dbReference>
<evidence type="ECO:0000313" key="1">
    <source>
        <dbReference type="EMBL" id="DAD86012.1"/>
    </source>
</evidence>